<sequence>MPPSPSQAADNGSNNDTKPHATNGNFSHSYSIVRFLADQQQYHPVFSKVQSPTDAEAIAEARVEVELRAFEKKLGLSGKTSSS</sequence>
<dbReference type="EMBL" id="JAOPEN010000005">
    <property type="protein sequence ID" value="KAJ4857734.1"/>
    <property type="molecule type" value="Genomic_DNA"/>
</dbReference>
<gene>
    <name evidence="2" type="ORF">T069G_08631</name>
</gene>
<protein>
    <submittedName>
        <fullName evidence="2">Uncharacterized protein</fullName>
    </submittedName>
</protein>
<name>A0A9W9E4D5_9HYPO</name>
<accession>A0A9W9E4D5</accession>
<feature type="region of interest" description="Disordered" evidence="1">
    <location>
        <begin position="1"/>
        <end position="25"/>
    </location>
</feature>
<dbReference type="GeneID" id="80870529"/>
<evidence type="ECO:0000256" key="1">
    <source>
        <dbReference type="SAM" id="MobiDB-lite"/>
    </source>
</evidence>
<dbReference type="Proteomes" id="UP001140511">
    <property type="component" value="Unassembled WGS sequence"/>
</dbReference>
<keyword evidence="3" id="KW-1185">Reference proteome</keyword>
<dbReference type="RefSeq" id="XP_056026790.1">
    <property type="nucleotide sequence ID" value="XM_056175841.1"/>
</dbReference>
<proteinExistence type="predicted"/>
<reference evidence="2" key="1">
    <citation type="submission" date="2022-09" db="EMBL/GenBank/DDBJ databases">
        <title>Chromosome-level assembly of Trichoderma breve T069, a fungus used in development of biopesticide product.</title>
        <authorList>
            <person name="Lin R."/>
            <person name="Liu T."/>
        </authorList>
    </citation>
    <scope>NUCLEOTIDE SEQUENCE</scope>
    <source>
        <strain evidence="2">T069</strain>
    </source>
</reference>
<comment type="caution">
    <text evidence="2">The sequence shown here is derived from an EMBL/GenBank/DDBJ whole genome shotgun (WGS) entry which is preliminary data.</text>
</comment>
<evidence type="ECO:0000313" key="2">
    <source>
        <dbReference type="EMBL" id="KAJ4857734.1"/>
    </source>
</evidence>
<dbReference type="AlphaFoldDB" id="A0A9W9E4D5"/>
<evidence type="ECO:0000313" key="3">
    <source>
        <dbReference type="Proteomes" id="UP001140511"/>
    </source>
</evidence>
<organism evidence="2 3">
    <name type="scientific">Trichoderma breve</name>
    <dbReference type="NCBI Taxonomy" id="2034170"/>
    <lineage>
        <taxon>Eukaryota</taxon>
        <taxon>Fungi</taxon>
        <taxon>Dikarya</taxon>
        <taxon>Ascomycota</taxon>
        <taxon>Pezizomycotina</taxon>
        <taxon>Sordariomycetes</taxon>
        <taxon>Hypocreomycetidae</taxon>
        <taxon>Hypocreales</taxon>
        <taxon>Hypocreaceae</taxon>
        <taxon>Trichoderma</taxon>
    </lineage>
</organism>